<feature type="region of interest" description="Disordered" evidence="1">
    <location>
        <begin position="277"/>
        <end position="296"/>
    </location>
</feature>
<feature type="compositionally biased region" description="Acidic residues" evidence="1">
    <location>
        <begin position="285"/>
        <end position="296"/>
    </location>
</feature>
<dbReference type="Proteomes" id="UP000324800">
    <property type="component" value="Unassembled WGS sequence"/>
</dbReference>
<gene>
    <name evidence="2" type="ORF">EZS28_024234</name>
</gene>
<sequence>MHELKEILRKDIVNNQKNQTPWFSGDDIVLFAYIYKIRLEKRTPRQYHIVDEGRQFKQLIIDQIGQTVAIGKQVEESEKEDNELRNNFEKILISASNVIKSIHIFSNIFNIFDKQRNVQLHRALLPLIHINCPEEAKCMKNIRLPDTPAIYQLQFEAFKILQVLKWDWESITQLIKRIGTAGGISEENDQFIIQNINQIQRIRRRSNRNINPYHKYPQIPYKKQTASFDEDIEEEGGIEEIESQLTNGDFYIEYQAQLCKKTIINVRSITHRYNYRESNDQCSESSEEEGDWNYRR</sequence>
<evidence type="ECO:0000313" key="2">
    <source>
        <dbReference type="EMBL" id="KAA6380239.1"/>
    </source>
</evidence>
<dbReference type="AlphaFoldDB" id="A0A5J4VCL0"/>
<name>A0A5J4VCL0_9EUKA</name>
<accession>A0A5J4VCL0</accession>
<protein>
    <submittedName>
        <fullName evidence="2">Uncharacterized protein</fullName>
    </submittedName>
</protein>
<evidence type="ECO:0000256" key="1">
    <source>
        <dbReference type="SAM" id="MobiDB-lite"/>
    </source>
</evidence>
<proteinExistence type="predicted"/>
<organism evidence="2 3">
    <name type="scientific">Streblomastix strix</name>
    <dbReference type="NCBI Taxonomy" id="222440"/>
    <lineage>
        <taxon>Eukaryota</taxon>
        <taxon>Metamonada</taxon>
        <taxon>Preaxostyla</taxon>
        <taxon>Oxymonadida</taxon>
        <taxon>Streblomastigidae</taxon>
        <taxon>Streblomastix</taxon>
    </lineage>
</organism>
<evidence type="ECO:0000313" key="3">
    <source>
        <dbReference type="Proteomes" id="UP000324800"/>
    </source>
</evidence>
<reference evidence="2 3" key="1">
    <citation type="submission" date="2019-03" db="EMBL/GenBank/DDBJ databases">
        <title>Single cell metagenomics reveals metabolic interactions within the superorganism composed of flagellate Streblomastix strix and complex community of Bacteroidetes bacteria on its surface.</title>
        <authorList>
            <person name="Treitli S.C."/>
            <person name="Kolisko M."/>
            <person name="Husnik F."/>
            <person name="Keeling P."/>
            <person name="Hampl V."/>
        </authorList>
    </citation>
    <scope>NUCLEOTIDE SEQUENCE [LARGE SCALE GENOMIC DNA]</scope>
    <source>
        <strain evidence="2">ST1C</strain>
    </source>
</reference>
<dbReference type="EMBL" id="SNRW01008022">
    <property type="protein sequence ID" value="KAA6380239.1"/>
    <property type="molecule type" value="Genomic_DNA"/>
</dbReference>
<comment type="caution">
    <text evidence="2">The sequence shown here is derived from an EMBL/GenBank/DDBJ whole genome shotgun (WGS) entry which is preliminary data.</text>
</comment>